<keyword evidence="1" id="KW-1133">Transmembrane helix</keyword>
<gene>
    <name evidence="2" type="ORF">GL300_04365</name>
</gene>
<feature type="transmembrane region" description="Helical" evidence="1">
    <location>
        <begin position="202"/>
        <end position="219"/>
    </location>
</feature>
<reference evidence="2 3" key="1">
    <citation type="submission" date="2019-11" db="EMBL/GenBank/DDBJ databases">
        <authorList>
            <person name="Dong K."/>
        </authorList>
    </citation>
    <scope>NUCLEOTIDE SEQUENCE [LARGE SCALE GENOMIC DNA]</scope>
    <source>
        <strain evidence="2 3">NBRC 112902</strain>
    </source>
</reference>
<dbReference type="Proteomes" id="UP000449846">
    <property type="component" value="Unassembled WGS sequence"/>
</dbReference>
<feature type="transmembrane region" description="Helical" evidence="1">
    <location>
        <begin position="117"/>
        <end position="137"/>
    </location>
</feature>
<evidence type="ECO:0000313" key="3">
    <source>
        <dbReference type="Proteomes" id="UP000449846"/>
    </source>
</evidence>
<keyword evidence="1" id="KW-0812">Transmembrane</keyword>
<comment type="caution">
    <text evidence="2">The sequence shown here is derived from an EMBL/GenBank/DDBJ whole genome shotgun (WGS) entry which is preliminary data.</text>
</comment>
<protein>
    <submittedName>
        <fullName evidence="2">Uncharacterized protein</fullName>
    </submittedName>
</protein>
<dbReference type="AlphaFoldDB" id="A0A844HL84"/>
<keyword evidence="1" id="KW-0472">Membrane</keyword>
<proteinExistence type="predicted"/>
<feature type="transmembrane region" description="Helical" evidence="1">
    <location>
        <begin position="175"/>
        <end position="195"/>
    </location>
</feature>
<sequence length="247" mass="25788">MRQAAAPLLLIATLAFIASTFGYALRPVALALEPATEFGMGMVFESENVFLDLGGQFLQPRVLTMMGLLVVTWLALGFHAIRCLLTDEGGRHDEYALLIVGLIAGATWPWLRDGHPMMGIMLCAVMLAGFLGAALSAMRLGDRIRNSGALGFAAGWATLVTCAYFATLLQTQLRAPMVLAAGIAILIAALAAVNVQLRLGGTISYSVAVIWGMIGLAAGSVSVEAALATMAVLAIAVIAVALVRVTT</sequence>
<organism evidence="2 3">
    <name type="scientific">Paracoccus litorisediminis</name>
    <dbReference type="NCBI Taxonomy" id="2006130"/>
    <lineage>
        <taxon>Bacteria</taxon>
        <taxon>Pseudomonadati</taxon>
        <taxon>Pseudomonadota</taxon>
        <taxon>Alphaproteobacteria</taxon>
        <taxon>Rhodobacterales</taxon>
        <taxon>Paracoccaceae</taxon>
        <taxon>Paracoccus</taxon>
    </lineage>
</organism>
<accession>A0A844HL84</accession>
<dbReference type="EMBL" id="WMIG01000001">
    <property type="protein sequence ID" value="MTH58442.1"/>
    <property type="molecule type" value="Genomic_DNA"/>
</dbReference>
<feature type="transmembrane region" description="Helical" evidence="1">
    <location>
        <begin position="225"/>
        <end position="245"/>
    </location>
</feature>
<dbReference type="OrthoDB" id="7771791at2"/>
<name>A0A844HL84_9RHOB</name>
<evidence type="ECO:0000313" key="2">
    <source>
        <dbReference type="EMBL" id="MTH58442.1"/>
    </source>
</evidence>
<feature type="transmembrane region" description="Helical" evidence="1">
    <location>
        <begin position="95"/>
        <end position="111"/>
    </location>
</feature>
<feature type="transmembrane region" description="Helical" evidence="1">
    <location>
        <begin position="149"/>
        <end position="169"/>
    </location>
</feature>
<keyword evidence="3" id="KW-1185">Reference proteome</keyword>
<feature type="transmembrane region" description="Helical" evidence="1">
    <location>
        <begin position="62"/>
        <end position="83"/>
    </location>
</feature>
<evidence type="ECO:0000256" key="1">
    <source>
        <dbReference type="SAM" id="Phobius"/>
    </source>
</evidence>